<name>A0A3S9XE75_9GAMM</name>
<reference evidence="2" key="1">
    <citation type="submission" date="2018-06" db="EMBL/GenBank/DDBJ databases">
        <title>Complete genome of Pseudomonas insecticola strain QZS01.</title>
        <authorList>
            <person name="Wang J."/>
            <person name="Su Q."/>
        </authorList>
    </citation>
    <scope>NUCLEOTIDE SEQUENCE [LARGE SCALE GENOMIC DNA]</scope>
    <source>
        <strain evidence="2">QZS01</strain>
    </source>
</reference>
<dbReference type="Gene3D" id="3.40.1570.10">
    <property type="entry name" value="HemS/ChuS/ChuX like domains"/>
    <property type="match status" value="1"/>
</dbReference>
<dbReference type="RefSeq" id="WP_127162982.1">
    <property type="nucleotide sequence ID" value="NZ_CP029822.1"/>
</dbReference>
<gene>
    <name evidence="1" type="primary">hutX</name>
    <name evidence="1" type="ORF">DM558_07030</name>
</gene>
<organism evidence="1 2">
    <name type="scientific">Entomomonas moraniae</name>
    <dbReference type="NCBI Taxonomy" id="2213226"/>
    <lineage>
        <taxon>Bacteria</taxon>
        <taxon>Pseudomonadati</taxon>
        <taxon>Pseudomonadota</taxon>
        <taxon>Gammaproteobacteria</taxon>
        <taxon>Pseudomonadales</taxon>
        <taxon>Pseudomonadaceae</taxon>
        <taxon>Entomomonas</taxon>
    </lineage>
</organism>
<protein>
    <submittedName>
        <fullName evidence="1">Heme utilization cystosolic carrier protein HutX</fullName>
    </submittedName>
</protein>
<dbReference type="CDD" id="cd16829">
    <property type="entry name" value="ChuX_HutX-like"/>
    <property type="match status" value="1"/>
</dbReference>
<dbReference type="InterPro" id="IPR053733">
    <property type="entry name" value="Heme_Transport_Util_sf"/>
</dbReference>
<dbReference type="SUPFAM" id="SSF144064">
    <property type="entry name" value="Heme iron utilization protein-like"/>
    <property type="match status" value="1"/>
</dbReference>
<accession>A0A3S9XE75</accession>
<evidence type="ECO:0000313" key="1">
    <source>
        <dbReference type="EMBL" id="AZS50546.1"/>
    </source>
</evidence>
<evidence type="ECO:0000313" key="2">
    <source>
        <dbReference type="Proteomes" id="UP000273143"/>
    </source>
</evidence>
<dbReference type="Proteomes" id="UP000273143">
    <property type="component" value="Chromosome"/>
</dbReference>
<dbReference type="PIRSF" id="PIRSF030840">
    <property type="entry name" value="DUF1008"/>
    <property type="match status" value="1"/>
</dbReference>
<dbReference type="InterPro" id="IPR010413">
    <property type="entry name" value="HutX-like"/>
</dbReference>
<dbReference type="NCBIfam" id="TIGR04108">
    <property type="entry name" value="HutX"/>
    <property type="match status" value="1"/>
</dbReference>
<dbReference type="KEGG" id="emo:DM558_07030"/>
<dbReference type="AlphaFoldDB" id="A0A3S9XE75"/>
<keyword evidence="2" id="KW-1185">Reference proteome</keyword>
<dbReference type="EMBL" id="CP029822">
    <property type="protein sequence ID" value="AZS50546.1"/>
    <property type="molecule type" value="Genomic_DNA"/>
</dbReference>
<proteinExistence type="predicted"/>
<dbReference type="Pfam" id="PF06228">
    <property type="entry name" value="ChuX_HutX"/>
    <property type="match status" value="1"/>
</dbReference>
<sequence>MTQQVLKDFLATSPDGTLEKIAEDYHCSLYEVVCLLPNCVVIQGEHFDDVWNEVGNWGQIVLLTHTADAIIEYSGELPKGTHKHGYFNLHKTNGLSGHIKAENCAHIALIKRKFMGTDTASIVFLNQSGAAMLKIFLGRNNERYLQPAQLERFDYLAQVLS</sequence>